<feature type="region of interest" description="Disordered" evidence="1">
    <location>
        <begin position="190"/>
        <end position="227"/>
    </location>
</feature>
<feature type="region of interest" description="Disordered" evidence="1">
    <location>
        <begin position="1"/>
        <end position="46"/>
    </location>
</feature>
<reference evidence="3" key="1">
    <citation type="submission" date="2019-07" db="EMBL/GenBank/DDBJ databases">
        <title>De Novo Assembly of kiwifruit Actinidia rufa.</title>
        <authorList>
            <person name="Sugita-Konishi S."/>
            <person name="Sato K."/>
            <person name="Mori E."/>
            <person name="Abe Y."/>
            <person name="Kisaki G."/>
            <person name="Hamano K."/>
            <person name="Suezawa K."/>
            <person name="Otani M."/>
            <person name="Fukuda T."/>
            <person name="Manabe T."/>
            <person name="Gomi K."/>
            <person name="Tabuchi M."/>
            <person name="Akimitsu K."/>
            <person name="Kataoka I."/>
        </authorList>
    </citation>
    <scope>NUCLEOTIDE SEQUENCE [LARGE SCALE GENOMIC DNA]</scope>
    <source>
        <strain evidence="3">cv. Fuchu</strain>
    </source>
</reference>
<proteinExistence type="predicted"/>
<name>A0A7J0DZH8_9ERIC</name>
<dbReference type="AlphaFoldDB" id="A0A7J0DZH8"/>
<comment type="caution">
    <text evidence="2">The sequence shown here is derived from an EMBL/GenBank/DDBJ whole genome shotgun (WGS) entry which is preliminary data.</text>
</comment>
<accession>A0A7J0DZH8</accession>
<protein>
    <submittedName>
        <fullName evidence="2">Uncharacterized protein</fullName>
    </submittedName>
</protein>
<gene>
    <name evidence="2" type="ORF">Acr_00g0099390</name>
</gene>
<dbReference type="Proteomes" id="UP000585474">
    <property type="component" value="Unassembled WGS sequence"/>
</dbReference>
<dbReference type="OrthoDB" id="1559178at2759"/>
<keyword evidence="3" id="KW-1185">Reference proteome</keyword>
<evidence type="ECO:0000313" key="2">
    <source>
        <dbReference type="EMBL" id="GFS45991.1"/>
    </source>
</evidence>
<feature type="compositionally biased region" description="Low complexity" evidence="1">
    <location>
        <begin position="14"/>
        <end position="27"/>
    </location>
</feature>
<dbReference type="EMBL" id="BJWL01000457">
    <property type="protein sequence ID" value="GFS45991.1"/>
    <property type="molecule type" value="Genomic_DNA"/>
</dbReference>
<evidence type="ECO:0000256" key="1">
    <source>
        <dbReference type="SAM" id="MobiDB-lite"/>
    </source>
</evidence>
<sequence length="243" mass="26419">MSTPQKWKGPQTPSSYRSTGSRSRSGNGTSGSGQRGDTSNPNVSIFRPNSEAEARFNRSFKSRSVFIFRELVREFFANIHASDEEGGTLKSYVRGMYLDFSIFDICTFHHIQPLDLDIVGFPYPPSMNGPSLNSLAHLLANEGDWPLGPSSLLKQKDCNEPDETRIPVGKAISRHTLRMSNAHLGVAPPPQLCPHALDLDPSDDKTPPAAPDVPSTSATPPATDLAAASNSRIAMPLLLFSRT</sequence>
<evidence type="ECO:0000313" key="3">
    <source>
        <dbReference type="Proteomes" id="UP000585474"/>
    </source>
</evidence>
<organism evidence="2 3">
    <name type="scientific">Actinidia rufa</name>
    <dbReference type="NCBI Taxonomy" id="165716"/>
    <lineage>
        <taxon>Eukaryota</taxon>
        <taxon>Viridiplantae</taxon>
        <taxon>Streptophyta</taxon>
        <taxon>Embryophyta</taxon>
        <taxon>Tracheophyta</taxon>
        <taxon>Spermatophyta</taxon>
        <taxon>Magnoliopsida</taxon>
        <taxon>eudicotyledons</taxon>
        <taxon>Gunneridae</taxon>
        <taxon>Pentapetalae</taxon>
        <taxon>asterids</taxon>
        <taxon>Ericales</taxon>
        <taxon>Actinidiaceae</taxon>
        <taxon>Actinidia</taxon>
    </lineage>
</organism>